<evidence type="ECO:0008006" key="3">
    <source>
        <dbReference type="Google" id="ProtNLM"/>
    </source>
</evidence>
<protein>
    <recommendedName>
        <fullName evidence="3">DUF295 domain-containing protein</fullName>
    </recommendedName>
</protein>
<accession>A0A835DZ34</accession>
<dbReference type="EMBL" id="JACEFO010002736">
    <property type="protein sequence ID" value="KAF8650230.1"/>
    <property type="molecule type" value="Genomic_DNA"/>
</dbReference>
<dbReference type="AlphaFoldDB" id="A0A835DZ34"/>
<evidence type="ECO:0000313" key="1">
    <source>
        <dbReference type="EMBL" id="KAF8650230.1"/>
    </source>
</evidence>
<organism evidence="1 2">
    <name type="scientific">Digitaria exilis</name>
    <dbReference type="NCBI Taxonomy" id="1010633"/>
    <lineage>
        <taxon>Eukaryota</taxon>
        <taxon>Viridiplantae</taxon>
        <taxon>Streptophyta</taxon>
        <taxon>Embryophyta</taxon>
        <taxon>Tracheophyta</taxon>
        <taxon>Spermatophyta</taxon>
        <taxon>Magnoliopsida</taxon>
        <taxon>Liliopsida</taxon>
        <taxon>Poales</taxon>
        <taxon>Poaceae</taxon>
        <taxon>PACMAD clade</taxon>
        <taxon>Panicoideae</taxon>
        <taxon>Panicodae</taxon>
        <taxon>Paniceae</taxon>
        <taxon>Anthephorinae</taxon>
        <taxon>Digitaria</taxon>
    </lineage>
</organism>
<proteinExistence type="predicted"/>
<dbReference type="Proteomes" id="UP000636709">
    <property type="component" value="Unassembled WGS sequence"/>
</dbReference>
<keyword evidence="2" id="KW-1185">Reference proteome</keyword>
<comment type="caution">
    <text evidence="1">The sequence shown here is derived from an EMBL/GenBank/DDBJ whole genome shotgun (WGS) entry which is preliminary data.</text>
</comment>
<name>A0A835DZ34_9POAL</name>
<dbReference type="OrthoDB" id="1916346at2759"/>
<gene>
    <name evidence="1" type="ORF">HU200_063985</name>
</gene>
<evidence type="ECO:0000313" key="2">
    <source>
        <dbReference type="Proteomes" id="UP000636709"/>
    </source>
</evidence>
<reference evidence="1" key="1">
    <citation type="submission" date="2020-07" db="EMBL/GenBank/DDBJ databases">
        <title>Genome sequence and genetic diversity analysis of an under-domesticated orphan crop, white fonio (Digitaria exilis).</title>
        <authorList>
            <person name="Bennetzen J.L."/>
            <person name="Chen S."/>
            <person name="Ma X."/>
            <person name="Wang X."/>
            <person name="Yssel A.E.J."/>
            <person name="Chaluvadi S.R."/>
            <person name="Johnson M."/>
            <person name="Gangashetty P."/>
            <person name="Hamidou F."/>
            <person name="Sanogo M.D."/>
            <person name="Zwaenepoel A."/>
            <person name="Wallace J."/>
            <person name="Van De Peer Y."/>
            <person name="Van Deynze A."/>
        </authorList>
    </citation>
    <scope>NUCLEOTIDE SEQUENCE</scope>
    <source>
        <tissue evidence="1">Leaves</tissue>
    </source>
</reference>
<sequence length="166" mass="18449">MFTTVAGSINLQRPEVLPHSVAGIFSNYCDDNVSNYCDDNVLYLFARPRGRGPKIDGTFSSIPDGAFSLFDDMYVCNPATRRWAILPPPQNETRYYGSYLNNPECACADEVPPGQTFFGFSPVCRSGFELRRGNVRHRSLHVLVLSCVGPKFVPTHFGDSVGEEET</sequence>